<name>A0A4R0QSQ1_9BIFI</name>
<dbReference type="AlphaFoldDB" id="A0A4R0QSQ1"/>
<dbReference type="PROSITE" id="PS51084">
    <property type="entry name" value="HIT_2"/>
    <property type="match status" value="1"/>
</dbReference>
<sequence>MTCNICKRIELIKQSNNPFFVRELETGYVVLGDSQYFYGYTLFLAKEHIQELHQFDRETKLKFLEEMSLVQEAVAFAFHSEKMNIEMLGNGDVHMHWHIFPRRHGDLHGHGYRGRGPVWWVPWEEMNDESNSLSDAELKEAKARLDKWIGRVLENNALQK</sequence>
<dbReference type="InterPro" id="IPR011146">
    <property type="entry name" value="HIT-like"/>
</dbReference>
<dbReference type="Gene3D" id="3.30.428.10">
    <property type="entry name" value="HIT-like"/>
    <property type="match status" value="1"/>
</dbReference>
<evidence type="ECO:0000259" key="2">
    <source>
        <dbReference type="PROSITE" id="PS51084"/>
    </source>
</evidence>
<organism evidence="3 4">
    <name type="scientific">Alloscardovia theropitheci</name>
    <dbReference type="NCBI Taxonomy" id="2496842"/>
    <lineage>
        <taxon>Bacteria</taxon>
        <taxon>Bacillati</taxon>
        <taxon>Actinomycetota</taxon>
        <taxon>Actinomycetes</taxon>
        <taxon>Bifidobacteriales</taxon>
        <taxon>Bifidobacteriaceae</taxon>
        <taxon>Alloscardovia</taxon>
    </lineage>
</organism>
<comment type="caution">
    <text evidence="3">The sequence shown here is derived from an EMBL/GenBank/DDBJ whole genome shotgun (WGS) entry which is preliminary data.</text>
</comment>
<keyword evidence="4" id="KW-1185">Reference proteome</keyword>
<feature type="domain" description="HIT" evidence="2">
    <location>
        <begin position="7"/>
        <end position="109"/>
    </location>
</feature>
<dbReference type="OrthoDB" id="9784774at2"/>
<evidence type="ECO:0000313" key="3">
    <source>
        <dbReference type="EMBL" id="TCD54185.1"/>
    </source>
</evidence>
<dbReference type="RefSeq" id="WP_131283781.1">
    <property type="nucleotide sequence ID" value="NZ_RXLP01000019.1"/>
</dbReference>
<reference evidence="3 4" key="1">
    <citation type="submission" date="2018-12" db="EMBL/GenBank/DDBJ databases">
        <title>Alloscrdovia theropitheci sp. nov: a novel taxon from the feces of the bleeding-herat monkey (Theropithecus geleda).</title>
        <authorList>
            <person name="Modesto M."/>
        </authorList>
    </citation>
    <scope>NUCLEOTIDE SEQUENCE [LARGE SCALE GENOMIC DNA]</scope>
    <source>
        <strain evidence="3 4">GLDI4/2</strain>
    </source>
</reference>
<dbReference type="GO" id="GO:0003824">
    <property type="term" value="F:catalytic activity"/>
    <property type="evidence" value="ECO:0007669"/>
    <property type="project" value="InterPro"/>
</dbReference>
<gene>
    <name evidence="3" type="ORF">EJ419_03855</name>
</gene>
<evidence type="ECO:0000313" key="4">
    <source>
        <dbReference type="Proteomes" id="UP000291289"/>
    </source>
</evidence>
<feature type="short sequence motif" description="Histidine triad motif" evidence="1">
    <location>
        <begin position="94"/>
        <end position="98"/>
    </location>
</feature>
<dbReference type="SUPFAM" id="SSF54197">
    <property type="entry name" value="HIT-like"/>
    <property type="match status" value="1"/>
</dbReference>
<dbReference type="InterPro" id="IPR036265">
    <property type="entry name" value="HIT-like_sf"/>
</dbReference>
<accession>A0A4R0QSQ1</accession>
<dbReference type="EMBL" id="RXLP01000019">
    <property type="protein sequence ID" value="TCD54185.1"/>
    <property type="molecule type" value="Genomic_DNA"/>
</dbReference>
<evidence type="ECO:0000256" key="1">
    <source>
        <dbReference type="PROSITE-ProRule" id="PRU00464"/>
    </source>
</evidence>
<proteinExistence type="predicted"/>
<dbReference type="Pfam" id="PF01230">
    <property type="entry name" value="HIT"/>
    <property type="match status" value="1"/>
</dbReference>
<dbReference type="Proteomes" id="UP000291289">
    <property type="component" value="Unassembled WGS sequence"/>
</dbReference>
<protein>
    <submittedName>
        <fullName evidence="3">HIT family protein</fullName>
    </submittedName>
</protein>